<name>A0A2S6IEP9_9ACTN</name>
<protein>
    <recommendedName>
        <fullName evidence="3">Sigma-70-like protein</fullName>
    </recommendedName>
</protein>
<dbReference type="OrthoDB" id="3480766at2"/>
<reference evidence="1 2" key="1">
    <citation type="submission" date="2018-02" db="EMBL/GenBank/DDBJ databases">
        <title>Genomic Encyclopedia of Archaeal and Bacterial Type Strains, Phase II (KMG-II): from individual species to whole genera.</title>
        <authorList>
            <person name="Goeker M."/>
        </authorList>
    </citation>
    <scope>NUCLEOTIDE SEQUENCE [LARGE SCALE GENOMIC DNA]</scope>
    <source>
        <strain evidence="1 2">DSM 22857</strain>
    </source>
</reference>
<organism evidence="1 2">
    <name type="scientific">Kineococcus xinjiangensis</name>
    <dbReference type="NCBI Taxonomy" id="512762"/>
    <lineage>
        <taxon>Bacteria</taxon>
        <taxon>Bacillati</taxon>
        <taxon>Actinomycetota</taxon>
        <taxon>Actinomycetes</taxon>
        <taxon>Kineosporiales</taxon>
        <taxon>Kineosporiaceae</taxon>
        <taxon>Kineococcus</taxon>
    </lineage>
</organism>
<gene>
    <name evidence="1" type="ORF">CLV92_113102</name>
</gene>
<keyword evidence="2" id="KW-1185">Reference proteome</keyword>
<evidence type="ECO:0000313" key="2">
    <source>
        <dbReference type="Proteomes" id="UP000239485"/>
    </source>
</evidence>
<dbReference type="RefSeq" id="WP_104434541.1">
    <property type="nucleotide sequence ID" value="NZ_PTJD01000013.1"/>
</dbReference>
<proteinExistence type="predicted"/>
<dbReference type="AlphaFoldDB" id="A0A2S6IEP9"/>
<accession>A0A2S6IEP9</accession>
<evidence type="ECO:0000313" key="1">
    <source>
        <dbReference type="EMBL" id="PPK92673.1"/>
    </source>
</evidence>
<sequence length="140" mass="15155">MVTVEELESTITLPAAVARYEVLRARDSLVEGADPLGERDGTPEPLDREEALELLALGEVIARKAGCGRQLAVRTARTTGATWAQIGQALGISRQSAWELHMRWIDQQVHQDAQHDYADLDAAGQALARALAGDPDDAQD</sequence>
<dbReference type="Proteomes" id="UP000239485">
    <property type="component" value="Unassembled WGS sequence"/>
</dbReference>
<comment type="caution">
    <text evidence="1">The sequence shown here is derived from an EMBL/GenBank/DDBJ whole genome shotgun (WGS) entry which is preliminary data.</text>
</comment>
<evidence type="ECO:0008006" key="3">
    <source>
        <dbReference type="Google" id="ProtNLM"/>
    </source>
</evidence>
<dbReference type="EMBL" id="PTJD01000013">
    <property type="protein sequence ID" value="PPK92673.1"/>
    <property type="molecule type" value="Genomic_DNA"/>
</dbReference>